<dbReference type="STRING" id="3818.A0A445B9E4"/>
<keyword evidence="5" id="KW-0662">Pyridine nucleotide biosynthesis</keyword>
<keyword evidence="3" id="KW-0597">Phosphoprotein</keyword>
<dbReference type="Gene3D" id="3.20.20.70">
    <property type="entry name" value="Aldolase class I"/>
    <property type="match status" value="1"/>
</dbReference>
<evidence type="ECO:0000313" key="9">
    <source>
        <dbReference type="Proteomes" id="UP000289738"/>
    </source>
</evidence>
<keyword evidence="4" id="KW-0436">Ligase</keyword>
<dbReference type="Proteomes" id="UP000289738">
    <property type="component" value="Chromosome A10"/>
</dbReference>
<comment type="catalytic activity">
    <reaction evidence="6">
        <text>5-phospho-alpha-D-ribose 1-diphosphate + nicotinate + ATP + H2O = nicotinate beta-D-ribonucleotide + ADP + phosphate + diphosphate</text>
        <dbReference type="Rhea" id="RHEA:36163"/>
        <dbReference type="ChEBI" id="CHEBI:15377"/>
        <dbReference type="ChEBI" id="CHEBI:30616"/>
        <dbReference type="ChEBI" id="CHEBI:32544"/>
        <dbReference type="ChEBI" id="CHEBI:33019"/>
        <dbReference type="ChEBI" id="CHEBI:43474"/>
        <dbReference type="ChEBI" id="CHEBI:57502"/>
        <dbReference type="ChEBI" id="CHEBI:58017"/>
        <dbReference type="ChEBI" id="CHEBI:456216"/>
        <dbReference type="EC" id="6.3.4.21"/>
    </reaction>
</comment>
<accession>A0A445B9E4</accession>
<comment type="caution">
    <text evidence="8">The sequence shown here is derived from an EMBL/GenBank/DDBJ whole genome shotgun (WGS) entry which is preliminary data.</text>
</comment>
<dbReference type="SUPFAM" id="SSF51690">
    <property type="entry name" value="Nicotinate/Quinolinate PRTase C-terminal domain-like"/>
    <property type="match status" value="1"/>
</dbReference>
<dbReference type="EC" id="6.3.4.21" evidence="2"/>
<evidence type="ECO:0000256" key="4">
    <source>
        <dbReference type="ARBA" id="ARBA00022598"/>
    </source>
</evidence>
<reference evidence="8 9" key="1">
    <citation type="submission" date="2019-01" db="EMBL/GenBank/DDBJ databases">
        <title>Sequencing of cultivated peanut Arachis hypogaea provides insights into genome evolution and oil improvement.</title>
        <authorList>
            <person name="Chen X."/>
        </authorList>
    </citation>
    <scope>NUCLEOTIDE SEQUENCE [LARGE SCALE GENOMIC DNA]</scope>
    <source>
        <strain evidence="9">cv. Fuhuasheng</strain>
        <tissue evidence="8">Leaves</tissue>
    </source>
</reference>
<dbReference type="PANTHER" id="PTHR11098">
    <property type="entry name" value="NICOTINATE PHOSPHORIBOSYLTRANSFERASE"/>
    <property type="match status" value="1"/>
</dbReference>
<dbReference type="AlphaFoldDB" id="A0A445B9E4"/>
<dbReference type="PANTHER" id="PTHR11098:SF1">
    <property type="entry name" value="NICOTINATE PHOSPHORIBOSYLTRANSFERASE"/>
    <property type="match status" value="1"/>
</dbReference>
<evidence type="ECO:0000256" key="1">
    <source>
        <dbReference type="ARBA" id="ARBA00004952"/>
    </source>
</evidence>
<comment type="pathway">
    <text evidence="1">Cofactor biosynthesis; NAD(+) biosynthesis; nicotinate D-ribonucleotide from nicotinate: step 1/1.</text>
</comment>
<dbReference type="UniPathway" id="UPA00253">
    <property type="reaction ID" value="UER00457"/>
</dbReference>
<evidence type="ECO:0000313" key="8">
    <source>
        <dbReference type="EMBL" id="RYR35281.1"/>
    </source>
</evidence>
<protein>
    <recommendedName>
        <fullName evidence="2">nicotinate phosphoribosyltransferase</fullName>
        <ecNumber evidence="2">6.3.4.21</ecNumber>
    </recommendedName>
</protein>
<proteinExistence type="predicted"/>
<evidence type="ECO:0000256" key="2">
    <source>
        <dbReference type="ARBA" id="ARBA00013236"/>
    </source>
</evidence>
<keyword evidence="9" id="KW-1185">Reference proteome</keyword>
<organism evidence="8 9">
    <name type="scientific">Arachis hypogaea</name>
    <name type="common">Peanut</name>
    <dbReference type="NCBI Taxonomy" id="3818"/>
    <lineage>
        <taxon>Eukaryota</taxon>
        <taxon>Viridiplantae</taxon>
        <taxon>Streptophyta</taxon>
        <taxon>Embryophyta</taxon>
        <taxon>Tracheophyta</taxon>
        <taxon>Spermatophyta</taxon>
        <taxon>Magnoliopsida</taxon>
        <taxon>eudicotyledons</taxon>
        <taxon>Gunneridae</taxon>
        <taxon>Pentapetalae</taxon>
        <taxon>rosids</taxon>
        <taxon>fabids</taxon>
        <taxon>Fabales</taxon>
        <taxon>Fabaceae</taxon>
        <taxon>Papilionoideae</taxon>
        <taxon>50 kb inversion clade</taxon>
        <taxon>dalbergioids sensu lato</taxon>
        <taxon>Dalbergieae</taxon>
        <taxon>Pterocarpus clade</taxon>
        <taxon>Arachis</taxon>
    </lineage>
</organism>
<name>A0A445B9E4_ARAHY</name>
<gene>
    <name evidence="8" type="ORF">Ahy_A10g050430</name>
</gene>
<feature type="region of interest" description="Disordered" evidence="7">
    <location>
        <begin position="112"/>
        <end position="132"/>
    </location>
</feature>
<evidence type="ECO:0000256" key="6">
    <source>
        <dbReference type="ARBA" id="ARBA00048668"/>
    </source>
</evidence>
<feature type="compositionally biased region" description="Polar residues" evidence="7">
    <location>
        <begin position="119"/>
        <end position="132"/>
    </location>
</feature>
<dbReference type="GO" id="GO:0005829">
    <property type="term" value="C:cytosol"/>
    <property type="evidence" value="ECO:0007669"/>
    <property type="project" value="TreeGrafter"/>
</dbReference>
<dbReference type="EMBL" id="SDMP01000010">
    <property type="protein sequence ID" value="RYR35281.1"/>
    <property type="molecule type" value="Genomic_DNA"/>
</dbReference>
<evidence type="ECO:0000256" key="3">
    <source>
        <dbReference type="ARBA" id="ARBA00022553"/>
    </source>
</evidence>
<dbReference type="InterPro" id="IPR036068">
    <property type="entry name" value="Nicotinate_pribotase-like_C"/>
</dbReference>
<evidence type="ECO:0000256" key="5">
    <source>
        <dbReference type="ARBA" id="ARBA00022642"/>
    </source>
</evidence>
<dbReference type="InterPro" id="IPR007229">
    <property type="entry name" value="Nic_PRibTrfase-Fam"/>
</dbReference>
<dbReference type="GO" id="GO:0034355">
    <property type="term" value="P:NAD+ biosynthetic process via the salvage pathway"/>
    <property type="evidence" value="ECO:0007669"/>
    <property type="project" value="TreeGrafter"/>
</dbReference>
<dbReference type="GO" id="GO:0004516">
    <property type="term" value="F:nicotinate phosphoribosyltransferase activity"/>
    <property type="evidence" value="ECO:0007669"/>
    <property type="project" value="UniProtKB-EC"/>
</dbReference>
<sequence length="313" mass="33218">MEEFRAASQKLGDGVGVKFLMQSTGLGMIAGQQLKTKNDSFVDYKNIVLQSQDRLNGLNQGGPRQRAEALAALNFAFKSSSGTKSSSPKTTGRSQGSQRAAAVAALSQVLTAEKKKQSPDSSPVATRSPVVETSTSAVSPYNHLCISWQVIRSGIPNFCAVALALNELGYKAVGIRLDSGDLAYLSCQAKKIFCCIEKEFAVSGFGKTSITASNDLNEETLDDLNKQWIEQASEPNKEAVIKAVLLVGVPGAGGFDAVFAVTLEDSSSNVTKTWSSFNVLALLVKEDPCGVSLESADPRTNEITSAVSSIHIE</sequence>
<dbReference type="InterPro" id="IPR013785">
    <property type="entry name" value="Aldolase_TIM"/>
</dbReference>
<evidence type="ECO:0000256" key="7">
    <source>
        <dbReference type="SAM" id="MobiDB-lite"/>
    </source>
</evidence>